<gene>
    <name evidence="1" type="ORF">SPELUC_LOCUS15066</name>
</gene>
<keyword evidence="2" id="KW-1185">Reference proteome</keyword>
<feature type="non-terminal residue" evidence="1">
    <location>
        <position position="116"/>
    </location>
</feature>
<dbReference type="Proteomes" id="UP000789366">
    <property type="component" value="Unassembled WGS sequence"/>
</dbReference>
<accession>A0ACA9QP70</accession>
<proteinExistence type="predicted"/>
<protein>
    <submittedName>
        <fullName evidence="1">1790_t:CDS:1</fullName>
    </submittedName>
</protein>
<evidence type="ECO:0000313" key="1">
    <source>
        <dbReference type="EMBL" id="CAG8759914.1"/>
    </source>
</evidence>
<reference evidence="1" key="1">
    <citation type="submission" date="2021-06" db="EMBL/GenBank/DDBJ databases">
        <authorList>
            <person name="Kallberg Y."/>
            <person name="Tangrot J."/>
            <person name="Rosling A."/>
        </authorList>
    </citation>
    <scope>NUCLEOTIDE SEQUENCE</scope>
    <source>
        <strain evidence="1">28 12/20/2015</strain>
    </source>
</reference>
<feature type="non-terminal residue" evidence="1">
    <location>
        <position position="1"/>
    </location>
</feature>
<dbReference type="EMBL" id="CAJVPW010047682">
    <property type="protein sequence ID" value="CAG8759914.1"/>
    <property type="molecule type" value="Genomic_DNA"/>
</dbReference>
<evidence type="ECO:0000313" key="2">
    <source>
        <dbReference type="Proteomes" id="UP000789366"/>
    </source>
</evidence>
<comment type="caution">
    <text evidence="1">The sequence shown here is derived from an EMBL/GenBank/DDBJ whole genome shotgun (WGS) entry which is preliminary data.</text>
</comment>
<name>A0ACA9QP70_9GLOM</name>
<organism evidence="1 2">
    <name type="scientific">Cetraspora pellucida</name>
    <dbReference type="NCBI Taxonomy" id="1433469"/>
    <lineage>
        <taxon>Eukaryota</taxon>
        <taxon>Fungi</taxon>
        <taxon>Fungi incertae sedis</taxon>
        <taxon>Mucoromycota</taxon>
        <taxon>Glomeromycotina</taxon>
        <taxon>Glomeromycetes</taxon>
        <taxon>Diversisporales</taxon>
        <taxon>Gigasporaceae</taxon>
        <taxon>Cetraspora</taxon>
    </lineage>
</organism>
<sequence length="116" mass="13879">QTLYIHFINYLTTLELPPNLTLKEQQQFKKQGTHYIVKNNQLYRKPKGSLQKLLYIIQESELLTILHELHSDIFADHFGIDETYNHAKNKYYWSKMYKTLSSTTNAEEPPYEQQLQ</sequence>